<feature type="domain" description="SET" evidence="2">
    <location>
        <begin position="133"/>
        <end position="278"/>
    </location>
</feature>
<evidence type="ECO:0000313" key="4">
    <source>
        <dbReference type="Proteomes" id="UP000237481"/>
    </source>
</evidence>
<dbReference type="AlphaFoldDB" id="A0A2S4KVW4"/>
<dbReference type="PANTHER" id="PTHR47332:SF6">
    <property type="entry name" value="SET DOMAIN-CONTAINING PROTEIN"/>
    <property type="match status" value="1"/>
</dbReference>
<organism evidence="3 4">
    <name type="scientific">Tolypocladium paradoxum</name>
    <dbReference type="NCBI Taxonomy" id="94208"/>
    <lineage>
        <taxon>Eukaryota</taxon>
        <taxon>Fungi</taxon>
        <taxon>Dikarya</taxon>
        <taxon>Ascomycota</taxon>
        <taxon>Pezizomycotina</taxon>
        <taxon>Sordariomycetes</taxon>
        <taxon>Hypocreomycetidae</taxon>
        <taxon>Hypocreales</taxon>
        <taxon>Ophiocordycipitaceae</taxon>
        <taxon>Tolypocladium</taxon>
    </lineage>
</organism>
<protein>
    <submittedName>
        <fullName evidence="3">SET domain-containing protein 5</fullName>
    </submittedName>
</protein>
<accession>A0A2S4KVW4</accession>
<feature type="signal peptide" evidence="1">
    <location>
        <begin position="1"/>
        <end position="18"/>
    </location>
</feature>
<dbReference type="InterPro" id="IPR001214">
    <property type="entry name" value="SET_dom"/>
</dbReference>
<dbReference type="STRING" id="94208.A0A2S4KVW4"/>
<dbReference type="InterPro" id="IPR046341">
    <property type="entry name" value="SET_dom_sf"/>
</dbReference>
<dbReference type="EMBL" id="PKSG01000534">
    <property type="protein sequence ID" value="POR34338.1"/>
    <property type="molecule type" value="Genomic_DNA"/>
</dbReference>
<dbReference type="PROSITE" id="PS50280">
    <property type="entry name" value="SET"/>
    <property type="match status" value="1"/>
</dbReference>
<evidence type="ECO:0000313" key="3">
    <source>
        <dbReference type="EMBL" id="POR34338.1"/>
    </source>
</evidence>
<dbReference type="Gene3D" id="2.170.270.10">
    <property type="entry name" value="SET domain"/>
    <property type="match status" value="1"/>
</dbReference>
<keyword evidence="4" id="KW-1185">Reference proteome</keyword>
<dbReference type="CDD" id="cd20071">
    <property type="entry name" value="SET_SMYD"/>
    <property type="match status" value="1"/>
</dbReference>
<dbReference type="Gene3D" id="1.25.40.10">
    <property type="entry name" value="Tetratricopeptide repeat domain"/>
    <property type="match status" value="1"/>
</dbReference>
<feature type="chain" id="PRO_5015460373" evidence="1">
    <location>
        <begin position="19"/>
        <end position="417"/>
    </location>
</feature>
<evidence type="ECO:0000259" key="2">
    <source>
        <dbReference type="PROSITE" id="PS50280"/>
    </source>
</evidence>
<dbReference type="SMART" id="SM00317">
    <property type="entry name" value="SET"/>
    <property type="match status" value="1"/>
</dbReference>
<sequence>MSLLTLSVFVLISGLASAGQRLVYSGDVCSSTPLILSDDQRHGLEVRDSFTQAPLGPAIATNSSESPWKPQGECFTTPVDNRTETFCVFSSQAFADGRGISILTTPDRAEYIRRLPAFVEPDALSGANSHLSPPYEERELPGRGRGLIAKKTLHRGDQIFADTPILVGDEDALFGLEKNDWITLINRAVDELPPGSKEMFWNLYARPKSDPASDRFDTNAFAVGVEEHLQYVVFPEMSLINHDCRPNAVYVFDPRTLTQYVHAMTTIPIGTEITITYVNPLMPRQHRLKHLYSSWRFNCSCSACGLQANISLASDSRLNQIIDLRRQIDQGDGASLQMAETLISLYEQERLYASISDVYQIAALSACSEGQRWSAIKYARLAVEIGLLNDGPDERSLLMKALAEEPEKEPCWLKRVI</sequence>
<gene>
    <name evidence="3" type="ORF">TPAR_05481</name>
</gene>
<comment type="caution">
    <text evidence="3">The sequence shown here is derived from an EMBL/GenBank/DDBJ whole genome shotgun (WGS) entry which is preliminary data.</text>
</comment>
<name>A0A2S4KVW4_9HYPO</name>
<keyword evidence="1" id="KW-0732">Signal</keyword>
<dbReference type="PANTHER" id="PTHR47332">
    <property type="entry name" value="SET DOMAIN-CONTAINING PROTEIN 5"/>
    <property type="match status" value="1"/>
</dbReference>
<dbReference type="Proteomes" id="UP000237481">
    <property type="component" value="Unassembled WGS sequence"/>
</dbReference>
<dbReference type="InterPro" id="IPR011990">
    <property type="entry name" value="TPR-like_helical_dom_sf"/>
</dbReference>
<dbReference type="OrthoDB" id="265717at2759"/>
<proteinExistence type="predicted"/>
<reference evidence="3 4" key="1">
    <citation type="submission" date="2018-01" db="EMBL/GenBank/DDBJ databases">
        <title>Harnessing the power of phylogenomics to disentangle the directionality and signatures of interkingdom host jumping in the parasitic fungal genus Tolypocladium.</title>
        <authorList>
            <person name="Quandt C.A."/>
            <person name="Patterson W."/>
            <person name="Spatafora J.W."/>
        </authorList>
    </citation>
    <scope>NUCLEOTIDE SEQUENCE [LARGE SCALE GENOMIC DNA]</scope>
    <source>
        <strain evidence="3 4">NRBC 100945</strain>
    </source>
</reference>
<dbReference type="Pfam" id="PF00856">
    <property type="entry name" value="SET"/>
    <property type="match status" value="1"/>
</dbReference>
<dbReference type="SUPFAM" id="SSF82199">
    <property type="entry name" value="SET domain"/>
    <property type="match status" value="1"/>
</dbReference>
<dbReference type="InterPro" id="IPR053185">
    <property type="entry name" value="SET_domain_protein"/>
</dbReference>
<evidence type="ECO:0000256" key="1">
    <source>
        <dbReference type="SAM" id="SignalP"/>
    </source>
</evidence>